<keyword evidence="2" id="KW-1185">Reference proteome</keyword>
<dbReference type="RefSeq" id="WP_149233939.1">
    <property type="nucleotide sequence ID" value="NZ_JALJXJ010000015.1"/>
</dbReference>
<name>A0A5A9GGG7_AZOLI</name>
<organism evidence="1 2">
    <name type="scientific">Azospirillum lipoferum</name>
    <dbReference type="NCBI Taxonomy" id="193"/>
    <lineage>
        <taxon>Bacteria</taxon>
        <taxon>Pseudomonadati</taxon>
        <taxon>Pseudomonadota</taxon>
        <taxon>Alphaproteobacteria</taxon>
        <taxon>Rhodospirillales</taxon>
        <taxon>Azospirillaceae</taxon>
        <taxon>Azospirillum</taxon>
    </lineage>
</organism>
<proteinExistence type="predicted"/>
<dbReference type="EMBL" id="VTTN01000013">
    <property type="protein sequence ID" value="KAA0592945.1"/>
    <property type="molecule type" value="Genomic_DNA"/>
</dbReference>
<gene>
    <name evidence="1" type="ORF">FZ942_25820</name>
</gene>
<evidence type="ECO:0000313" key="1">
    <source>
        <dbReference type="EMBL" id="KAA0592945.1"/>
    </source>
</evidence>
<dbReference type="AlphaFoldDB" id="A0A5A9GGG7"/>
<dbReference type="Proteomes" id="UP000324927">
    <property type="component" value="Unassembled WGS sequence"/>
</dbReference>
<comment type="caution">
    <text evidence="1">The sequence shown here is derived from an EMBL/GenBank/DDBJ whole genome shotgun (WGS) entry which is preliminary data.</text>
</comment>
<reference evidence="1 2" key="1">
    <citation type="submission" date="2019-08" db="EMBL/GenBank/DDBJ databases">
        <authorList>
            <person name="Grouzdev D."/>
            <person name="Tikhonova E."/>
            <person name="Kravchenko I."/>
        </authorList>
    </citation>
    <scope>NUCLEOTIDE SEQUENCE [LARGE SCALE GENOMIC DNA]</scope>
    <source>
        <strain evidence="1 2">59b</strain>
    </source>
</reference>
<sequence length="118" mass="12123">MSKLTASNVTITLDGEKVILKPTPRAALAISNQFEGLQGAVPRLASQDIAAASFVIAAGAGIRGEAAKGLNDRIFTAGISDLAPSLIEFIVILMNGGKRPDSLLANDESGDDEGNGED</sequence>
<protein>
    <submittedName>
        <fullName evidence="1">Uncharacterized protein</fullName>
    </submittedName>
</protein>
<accession>A0A5A9GGG7</accession>
<evidence type="ECO:0000313" key="2">
    <source>
        <dbReference type="Proteomes" id="UP000324927"/>
    </source>
</evidence>